<dbReference type="InterPro" id="IPR006577">
    <property type="entry name" value="UAS"/>
</dbReference>
<dbReference type="InterPro" id="IPR049483">
    <property type="entry name" value="FAF1_2-like_UAS"/>
</dbReference>
<dbReference type="InterPro" id="IPR036249">
    <property type="entry name" value="Thioredoxin-like_sf"/>
</dbReference>
<dbReference type="PANTHER" id="PTHR23322">
    <property type="entry name" value="FAS-ASSOCIATED PROTEIN"/>
    <property type="match status" value="1"/>
</dbReference>
<dbReference type="GO" id="GO:0043130">
    <property type="term" value="F:ubiquitin binding"/>
    <property type="evidence" value="ECO:0007669"/>
    <property type="project" value="TreeGrafter"/>
</dbReference>
<feature type="domain" description="UAS" evidence="1">
    <location>
        <begin position="6"/>
        <end position="115"/>
    </location>
</feature>
<dbReference type="GO" id="GO:0005783">
    <property type="term" value="C:endoplasmic reticulum"/>
    <property type="evidence" value="ECO:0007669"/>
    <property type="project" value="TreeGrafter"/>
</dbReference>
<sequence>MMIRERLIDAGLPTCASREYSEAIAESSRRRKLLMVYIHSDFHCASAFFAAHVLIDPEVIALVGQHFLVWTALVSSPEGFRYFNDARGTLFPFVTVNCRTTGGDCLLQTLQGIMTARRFKEELLDVVAQNASIVTRFRMFSDESKSRGEIRRERMEELDKSTLAVENVQEL</sequence>
<proteinExistence type="predicted"/>
<dbReference type="InterPro" id="IPR050730">
    <property type="entry name" value="UBX_domain-protein"/>
</dbReference>
<accession>A0A7S4KS35</accession>
<dbReference type="AlphaFoldDB" id="A0A7S4KS35"/>
<name>A0A7S4KS35_9EUKA</name>
<reference evidence="2" key="1">
    <citation type="submission" date="2021-01" db="EMBL/GenBank/DDBJ databases">
        <authorList>
            <person name="Corre E."/>
            <person name="Pelletier E."/>
            <person name="Niang G."/>
            <person name="Scheremetjew M."/>
            <person name="Finn R."/>
            <person name="Kale V."/>
            <person name="Holt S."/>
            <person name="Cochrane G."/>
            <person name="Meng A."/>
            <person name="Brown T."/>
            <person name="Cohen L."/>
        </authorList>
    </citation>
    <scope>NUCLEOTIDE SEQUENCE</scope>
    <source>
        <strain evidence="2">SoJaBio B1-5/56/2</strain>
    </source>
</reference>
<dbReference type="GO" id="GO:0036503">
    <property type="term" value="P:ERAD pathway"/>
    <property type="evidence" value="ECO:0007669"/>
    <property type="project" value="TreeGrafter"/>
</dbReference>
<evidence type="ECO:0000259" key="1">
    <source>
        <dbReference type="SMART" id="SM00594"/>
    </source>
</evidence>
<dbReference type="EMBL" id="HBKR01016020">
    <property type="protein sequence ID" value="CAE2303836.1"/>
    <property type="molecule type" value="Transcribed_RNA"/>
</dbReference>
<dbReference type="PANTHER" id="PTHR23322:SF1">
    <property type="entry name" value="FAS-ASSOCIATED FACTOR 2"/>
    <property type="match status" value="1"/>
</dbReference>
<protein>
    <recommendedName>
        <fullName evidence="1">UAS domain-containing protein</fullName>
    </recommendedName>
</protein>
<organism evidence="2">
    <name type="scientific">Paramoeba aestuarina</name>
    <dbReference type="NCBI Taxonomy" id="180227"/>
    <lineage>
        <taxon>Eukaryota</taxon>
        <taxon>Amoebozoa</taxon>
        <taxon>Discosea</taxon>
        <taxon>Flabellinia</taxon>
        <taxon>Dactylopodida</taxon>
        <taxon>Paramoebidae</taxon>
        <taxon>Paramoeba</taxon>
    </lineage>
</organism>
<dbReference type="Pfam" id="PF21021">
    <property type="entry name" value="FAF1"/>
    <property type="match status" value="1"/>
</dbReference>
<dbReference type="Gene3D" id="3.40.30.10">
    <property type="entry name" value="Glutaredoxin"/>
    <property type="match status" value="1"/>
</dbReference>
<gene>
    <name evidence="2" type="ORF">NAES01612_LOCUS10595</name>
</gene>
<evidence type="ECO:0000313" key="2">
    <source>
        <dbReference type="EMBL" id="CAE2303836.1"/>
    </source>
</evidence>
<dbReference type="SMART" id="SM00594">
    <property type="entry name" value="UAS"/>
    <property type="match status" value="1"/>
</dbReference>
<dbReference type="SUPFAM" id="SSF52833">
    <property type="entry name" value="Thioredoxin-like"/>
    <property type="match status" value="1"/>
</dbReference>